<dbReference type="EMBL" id="JABBXD010000001">
    <property type="protein sequence ID" value="MBD3584909.1"/>
    <property type="molecule type" value="Genomic_DNA"/>
</dbReference>
<evidence type="ECO:0000313" key="1">
    <source>
        <dbReference type="EMBL" id="MBD3584909.1"/>
    </source>
</evidence>
<sequence length="62" mass="7310">MSKDDNWIKFTIWFTKTTTIICGFMGTMSKKWQDAIFHGNVNLHQMTELSQEINPDETTNHF</sequence>
<protein>
    <submittedName>
        <fullName evidence="1">Uncharacterized protein</fullName>
    </submittedName>
</protein>
<accession>A0ABR8LF70</accession>
<reference evidence="1 2" key="1">
    <citation type="submission" date="2020-04" db="EMBL/GenBank/DDBJ databases">
        <title>Salinimonas sp. HHU 13199.</title>
        <authorList>
            <person name="Cui X."/>
            <person name="Zhang D."/>
        </authorList>
    </citation>
    <scope>NUCLEOTIDE SEQUENCE [LARGE SCALE GENOMIC DNA]</scope>
    <source>
        <strain evidence="1 2">HHU 13199</strain>
    </source>
</reference>
<evidence type="ECO:0000313" key="2">
    <source>
        <dbReference type="Proteomes" id="UP000624419"/>
    </source>
</evidence>
<keyword evidence="2" id="KW-1185">Reference proteome</keyword>
<dbReference type="RefSeq" id="WP_191022414.1">
    <property type="nucleotide sequence ID" value="NZ_JABBXD010000001.1"/>
</dbReference>
<gene>
    <name evidence="1" type="ORF">HHX48_04050</name>
</gene>
<dbReference type="Proteomes" id="UP000624419">
    <property type="component" value="Unassembled WGS sequence"/>
</dbReference>
<proteinExistence type="predicted"/>
<comment type="caution">
    <text evidence="1">The sequence shown here is derived from an EMBL/GenBank/DDBJ whole genome shotgun (WGS) entry which is preliminary data.</text>
</comment>
<organism evidence="1 2">
    <name type="scientific">Salinimonas profundi</name>
    <dbReference type="NCBI Taxonomy" id="2729140"/>
    <lineage>
        <taxon>Bacteria</taxon>
        <taxon>Pseudomonadati</taxon>
        <taxon>Pseudomonadota</taxon>
        <taxon>Gammaproteobacteria</taxon>
        <taxon>Alteromonadales</taxon>
        <taxon>Alteromonadaceae</taxon>
        <taxon>Alteromonas/Salinimonas group</taxon>
        <taxon>Salinimonas</taxon>
    </lineage>
</organism>
<name>A0ABR8LF70_9ALTE</name>